<dbReference type="OrthoDB" id="9811314at2"/>
<evidence type="ECO:0000256" key="8">
    <source>
        <dbReference type="RuleBase" id="RU004447"/>
    </source>
</evidence>
<evidence type="ECO:0000313" key="13">
    <source>
        <dbReference type="Proteomes" id="UP000242815"/>
    </source>
</evidence>
<dbReference type="PANTHER" id="PTHR43690">
    <property type="entry name" value="NARDILYSIN"/>
    <property type="match status" value="1"/>
</dbReference>
<protein>
    <submittedName>
        <fullName evidence="12">Coenzyme PQQ biosynthesis probable peptidase PqqF</fullName>
    </submittedName>
</protein>
<evidence type="ECO:0000256" key="7">
    <source>
        <dbReference type="ARBA" id="ARBA00023049"/>
    </source>
</evidence>
<reference evidence="12 13" key="1">
    <citation type="submission" date="2016-10" db="EMBL/GenBank/DDBJ databases">
        <authorList>
            <person name="de Groot N.N."/>
        </authorList>
    </citation>
    <scope>NUCLEOTIDE SEQUENCE [LARGE SCALE GENOMIC DNA]</scope>
    <source>
        <strain evidence="12 13">JCM 18415</strain>
    </source>
</reference>
<dbReference type="Proteomes" id="UP000242815">
    <property type="component" value="Unassembled WGS sequence"/>
</dbReference>
<evidence type="ECO:0000313" key="12">
    <source>
        <dbReference type="EMBL" id="SFQ86352.1"/>
    </source>
</evidence>
<dbReference type="InterPro" id="IPR011765">
    <property type="entry name" value="Pept_M16_N"/>
</dbReference>
<evidence type="ECO:0000259" key="11">
    <source>
        <dbReference type="Pfam" id="PF22456"/>
    </source>
</evidence>
<keyword evidence="7" id="KW-0482">Metalloprotease</keyword>
<evidence type="ECO:0000256" key="1">
    <source>
        <dbReference type="ARBA" id="ARBA00001947"/>
    </source>
</evidence>
<dbReference type="GO" id="GO:0004222">
    <property type="term" value="F:metalloendopeptidase activity"/>
    <property type="evidence" value="ECO:0007669"/>
    <property type="project" value="InterPro"/>
</dbReference>
<dbReference type="InterPro" id="IPR054734">
    <property type="entry name" value="PqqF-like_C_4"/>
</dbReference>
<organism evidence="12 13">
    <name type="scientific">Halopseudomonas formosensis</name>
    <dbReference type="NCBI Taxonomy" id="1002526"/>
    <lineage>
        <taxon>Bacteria</taxon>
        <taxon>Pseudomonadati</taxon>
        <taxon>Pseudomonadota</taxon>
        <taxon>Gammaproteobacteria</taxon>
        <taxon>Pseudomonadales</taxon>
        <taxon>Pseudomonadaceae</taxon>
        <taxon>Halopseudomonas</taxon>
    </lineage>
</organism>
<dbReference type="EMBL" id="FOYD01000009">
    <property type="protein sequence ID" value="SFQ86352.1"/>
    <property type="molecule type" value="Genomic_DNA"/>
</dbReference>
<evidence type="ECO:0000259" key="10">
    <source>
        <dbReference type="Pfam" id="PF05193"/>
    </source>
</evidence>
<dbReference type="STRING" id="1002526.SAMN05216578_10981"/>
<dbReference type="InterPro" id="IPR007863">
    <property type="entry name" value="Peptidase_M16_C"/>
</dbReference>
<keyword evidence="5" id="KW-0378">Hydrolase</keyword>
<evidence type="ECO:0000256" key="4">
    <source>
        <dbReference type="ARBA" id="ARBA00022723"/>
    </source>
</evidence>
<evidence type="ECO:0000256" key="3">
    <source>
        <dbReference type="ARBA" id="ARBA00022670"/>
    </source>
</evidence>
<dbReference type="PROSITE" id="PS00143">
    <property type="entry name" value="INSULINASE"/>
    <property type="match status" value="1"/>
</dbReference>
<dbReference type="GO" id="GO:0046872">
    <property type="term" value="F:metal ion binding"/>
    <property type="evidence" value="ECO:0007669"/>
    <property type="project" value="UniProtKB-KW"/>
</dbReference>
<dbReference type="GO" id="GO:0006508">
    <property type="term" value="P:proteolysis"/>
    <property type="evidence" value="ECO:0007669"/>
    <property type="project" value="UniProtKB-KW"/>
</dbReference>
<name>A0A1I6BZI8_9GAMM</name>
<dbReference type="InterPro" id="IPR001431">
    <property type="entry name" value="Pept_M16_Zn_BS"/>
</dbReference>
<keyword evidence="4" id="KW-0479">Metal-binding</keyword>
<comment type="cofactor">
    <cofactor evidence="1">
        <name>Zn(2+)</name>
        <dbReference type="ChEBI" id="CHEBI:29105"/>
    </cofactor>
</comment>
<dbReference type="Pfam" id="PF22456">
    <property type="entry name" value="PqqF-like_C_4"/>
    <property type="match status" value="1"/>
</dbReference>
<dbReference type="RefSeq" id="WP_090539968.1">
    <property type="nucleotide sequence ID" value="NZ_FOYD01000009.1"/>
</dbReference>
<dbReference type="Pfam" id="PF00675">
    <property type="entry name" value="Peptidase_M16"/>
    <property type="match status" value="1"/>
</dbReference>
<keyword evidence="6" id="KW-0862">Zinc</keyword>
<feature type="domain" description="Coenzyme PQQ synthesis protein F-like C-terminal lobe" evidence="11">
    <location>
        <begin position="716"/>
        <end position="815"/>
    </location>
</feature>
<dbReference type="SUPFAM" id="SSF63411">
    <property type="entry name" value="LuxS/MPP-like metallohydrolase"/>
    <property type="match status" value="3"/>
</dbReference>
<sequence length="865" mass="96283">MQPLELPRLPNDGRHYQLYTASNGLLCLLVSDPMADAASCVVQFRVGSHDEPKHLPGLAHLLEHMLFMGSADYPQAGSFPQLVSQWSGRFNASTAAQRTRYHFSVTPAGLDACLAQLTDMLTAPLFSPEAVAAERQVIDAEFHTRLADDALHEQAALGQVFNPAHPLSRFSAGNLSTLGLEPEALAKALRAFHRRHYQAANGCVLIHAPQPMAELQLFAARLAERLPAQPQAPRLSPGPLFAPQALPGLLRWQSCAQQNQWLLLFALNNVQTGQGASALGWLCEWLASPAPAGALGWLRRQGLIAQLQVSTQHYTDQQSLLRIEFDPLIEDSDYPALLNGFFSWLTALRLTPIQAWPQAARQQLADQAFAHGLRGEPLHWLTMQAERTLYQPPEQILESTGQWAGLDQPSWLGLLEQLQPESVLLVQSQNDETALPQQAAWTRTHFAFSPLNWQPVAGHGQALAEADWPIWAVAEPEAECHAGADCNSLPGLRSIPLPIESEGQGGDTVRLAWCWPEGRLDRYQRDRLKVLWNLQTEPLHGWASASGISLAWQDQAGLIWLELKGPRQGLRAGVAAVVAALARQPDPTLQHLAEHRHQRNLNERRQALPAYRLLEELDIQLNPTPNNPGSAQPAAAQVAWLYPRQWQSEWLKLVTTSLQQLCPRLAESFNWQPPALRLLGEGTTTIRVDCQHADRAYLLYCQAGSSSLAQRASWQLLHRHIGSSFFDQLRTRQQLGYWVVARYHEVAGTPGLILLLQSPTHDHQQIETAVSNWLESERKRLAELHFAQIRHQAQQLASHLRGQSRSPSGQLELHWAQGLGLPGAAVNDVCTALEQLTPASWAETLDDWLQRPRRLRLLSRPAQEN</sequence>
<dbReference type="Gene3D" id="3.30.830.10">
    <property type="entry name" value="Metalloenzyme, LuxS/M16 peptidase-like"/>
    <property type="match status" value="3"/>
</dbReference>
<evidence type="ECO:0000256" key="5">
    <source>
        <dbReference type="ARBA" id="ARBA00022801"/>
    </source>
</evidence>
<dbReference type="AlphaFoldDB" id="A0A1I6BZI8"/>
<gene>
    <name evidence="12" type="ORF">SAMN05216578_10981</name>
</gene>
<evidence type="ECO:0000256" key="6">
    <source>
        <dbReference type="ARBA" id="ARBA00022833"/>
    </source>
</evidence>
<feature type="domain" description="Peptidase M16 C-terminal" evidence="10">
    <location>
        <begin position="187"/>
        <end position="356"/>
    </location>
</feature>
<accession>A0A1I6BZI8</accession>
<dbReference type="InterPro" id="IPR011249">
    <property type="entry name" value="Metalloenz_LuxS/M16"/>
</dbReference>
<proteinExistence type="inferred from homology"/>
<comment type="similarity">
    <text evidence="2 8">Belongs to the peptidase M16 family.</text>
</comment>
<dbReference type="Pfam" id="PF05193">
    <property type="entry name" value="Peptidase_M16_C"/>
    <property type="match status" value="1"/>
</dbReference>
<keyword evidence="3" id="KW-0645">Protease</keyword>
<dbReference type="InterPro" id="IPR050626">
    <property type="entry name" value="Peptidase_M16"/>
</dbReference>
<evidence type="ECO:0000256" key="2">
    <source>
        <dbReference type="ARBA" id="ARBA00007261"/>
    </source>
</evidence>
<dbReference type="GO" id="GO:0005737">
    <property type="term" value="C:cytoplasm"/>
    <property type="evidence" value="ECO:0007669"/>
    <property type="project" value="UniProtKB-ARBA"/>
</dbReference>
<evidence type="ECO:0000259" key="9">
    <source>
        <dbReference type="Pfam" id="PF00675"/>
    </source>
</evidence>
<dbReference type="PANTHER" id="PTHR43690:SF18">
    <property type="entry name" value="INSULIN-DEGRADING ENZYME-RELATED"/>
    <property type="match status" value="1"/>
</dbReference>
<feature type="domain" description="Peptidase M16 N-terminal" evidence="9">
    <location>
        <begin position="28"/>
        <end position="155"/>
    </location>
</feature>